<sequence length="82" mass="9235">NSKEIEKTILKLSLEIYKQKVEPTAQCMKRFGNMYKASLYGGLASFIDWESSKDGLVGKRIGMFSYRSGLAPSFFEIEVKGS</sequence>
<dbReference type="GO" id="GO:0006696">
    <property type="term" value="P:ergosterol biosynthetic process"/>
    <property type="evidence" value="ECO:0007669"/>
    <property type="project" value="TreeGrafter"/>
</dbReference>
<proteinExistence type="predicted"/>
<evidence type="ECO:0000313" key="3">
    <source>
        <dbReference type="EMBL" id="CAH7668704.1"/>
    </source>
</evidence>
<dbReference type="GO" id="GO:0010142">
    <property type="term" value="P:farnesyl diphosphate biosynthetic process, mevalonate pathway"/>
    <property type="evidence" value="ECO:0007669"/>
    <property type="project" value="InterPro"/>
</dbReference>
<reference evidence="3" key="1">
    <citation type="submission" date="2022-06" db="EMBL/GenBank/DDBJ databases">
        <authorList>
            <consortium name="SYNGENTA / RWTH Aachen University"/>
        </authorList>
    </citation>
    <scope>NUCLEOTIDE SEQUENCE</scope>
</reference>
<dbReference type="InterPro" id="IPR016039">
    <property type="entry name" value="Thiolase-like"/>
</dbReference>
<organism evidence="3 4">
    <name type="scientific">Phakopsora pachyrhizi</name>
    <name type="common">Asian soybean rust disease fungus</name>
    <dbReference type="NCBI Taxonomy" id="170000"/>
    <lineage>
        <taxon>Eukaryota</taxon>
        <taxon>Fungi</taxon>
        <taxon>Dikarya</taxon>
        <taxon>Basidiomycota</taxon>
        <taxon>Pucciniomycotina</taxon>
        <taxon>Pucciniomycetes</taxon>
        <taxon>Pucciniales</taxon>
        <taxon>Phakopsoraceae</taxon>
        <taxon>Phakopsora</taxon>
    </lineage>
</organism>
<gene>
    <name evidence="3" type="ORF">PPACK8108_LOCUS3249</name>
</gene>
<evidence type="ECO:0000259" key="2">
    <source>
        <dbReference type="Pfam" id="PF08540"/>
    </source>
</evidence>
<evidence type="ECO:0000256" key="1">
    <source>
        <dbReference type="ARBA" id="ARBA00022679"/>
    </source>
</evidence>
<dbReference type="PANTHER" id="PTHR43323:SF2">
    <property type="entry name" value="HYDROXYMETHYLGLUTARYL-COA SYNTHASE"/>
    <property type="match status" value="1"/>
</dbReference>
<dbReference type="GO" id="GO:0004421">
    <property type="term" value="F:hydroxymethylglutaryl-CoA synthase activity"/>
    <property type="evidence" value="ECO:0007669"/>
    <property type="project" value="InterPro"/>
</dbReference>
<dbReference type="InterPro" id="IPR013746">
    <property type="entry name" value="HMG_CoA_synt_C_dom"/>
</dbReference>
<dbReference type="Pfam" id="PF08540">
    <property type="entry name" value="HMG_CoA_synt_C"/>
    <property type="match status" value="1"/>
</dbReference>
<keyword evidence="1" id="KW-0808">Transferase</keyword>
<name>A0AAV0AKS3_PHAPC</name>
<accession>A0AAV0AKS3</accession>
<dbReference type="Gene3D" id="3.40.47.10">
    <property type="match status" value="1"/>
</dbReference>
<feature type="domain" description="Hydroxymethylglutaryl-coenzyme A synthase C-terminal" evidence="2">
    <location>
        <begin position="2"/>
        <end position="81"/>
    </location>
</feature>
<dbReference type="AlphaFoldDB" id="A0AAV0AKS3"/>
<comment type="caution">
    <text evidence="3">The sequence shown here is derived from an EMBL/GenBank/DDBJ whole genome shotgun (WGS) entry which is preliminary data.</text>
</comment>
<dbReference type="SUPFAM" id="SSF53901">
    <property type="entry name" value="Thiolase-like"/>
    <property type="match status" value="1"/>
</dbReference>
<keyword evidence="4" id="KW-1185">Reference proteome</keyword>
<feature type="non-terminal residue" evidence="3">
    <location>
        <position position="82"/>
    </location>
</feature>
<dbReference type="GO" id="GO:0006084">
    <property type="term" value="P:acetyl-CoA metabolic process"/>
    <property type="evidence" value="ECO:0007669"/>
    <property type="project" value="InterPro"/>
</dbReference>
<evidence type="ECO:0000313" key="4">
    <source>
        <dbReference type="Proteomes" id="UP001153365"/>
    </source>
</evidence>
<dbReference type="EMBL" id="CALTRL010000586">
    <property type="protein sequence ID" value="CAH7668704.1"/>
    <property type="molecule type" value="Genomic_DNA"/>
</dbReference>
<feature type="non-terminal residue" evidence="3">
    <location>
        <position position="1"/>
    </location>
</feature>
<dbReference type="PANTHER" id="PTHR43323">
    <property type="entry name" value="3-HYDROXY-3-METHYLGLUTARYL COENZYME A SYNTHASE"/>
    <property type="match status" value="1"/>
</dbReference>
<protein>
    <submittedName>
        <fullName evidence="3">Hydroxymethylglutaryl-coenzyme A synthase C-terminal domain-containing protein</fullName>
    </submittedName>
</protein>
<dbReference type="Proteomes" id="UP001153365">
    <property type="component" value="Unassembled WGS sequence"/>
</dbReference>